<gene>
    <name evidence="1" type="ORF">NUW58_g9445</name>
</gene>
<dbReference type="Proteomes" id="UP001143856">
    <property type="component" value="Unassembled WGS sequence"/>
</dbReference>
<reference evidence="1" key="1">
    <citation type="submission" date="2022-10" db="EMBL/GenBank/DDBJ databases">
        <title>Genome Sequence of Xylaria curta.</title>
        <authorList>
            <person name="Buettner E."/>
        </authorList>
    </citation>
    <scope>NUCLEOTIDE SEQUENCE</scope>
    <source>
        <strain evidence="1">Babe10</strain>
    </source>
</reference>
<proteinExistence type="predicted"/>
<protein>
    <submittedName>
        <fullName evidence="1">Uncharacterized protein</fullName>
    </submittedName>
</protein>
<organism evidence="1 2">
    <name type="scientific">Xylaria curta</name>
    <dbReference type="NCBI Taxonomy" id="42375"/>
    <lineage>
        <taxon>Eukaryota</taxon>
        <taxon>Fungi</taxon>
        <taxon>Dikarya</taxon>
        <taxon>Ascomycota</taxon>
        <taxon>Pezizomycotina</taxon>
        <taxon>Sordariomycetes</taxon>
        <taxon>Xylariomycetidae</taxon>
        <taxon>Xylariales</taxon>
        <taxon>Xylariaceae</taxon>
        <taxon>Xylaria</taxon>
    </lineage>
</organism>
<evidence type="ECO:0000313" key="2">
    <source>
        <dbReference type="Proteomes" id="UP001143856"/>
    </source>
</evidence>
<comment type="caution">
    <text evidence="1">The sequence shown here is derived from an EMBL/GenBank/DDBJ whole genome shotgun (WGS) entry which is preliminary data.</text>
</comment>
<name>A0ACC1MWD3_9PEZI</name>
<sequence length="134" mass="13391">MYRSVCLDLEPEPFVETSGSRDPSLSLIDSTPTPGPVLRDSSEEPLRHKYLRGSLVIVAEVSAEVSIAKVAVGIVVTASVAVASAGIAVVVIVVAVTTPAAVGVASVAVSIAIAIAVVVAVGIAISVAVTASFP</sequence>
<evidence type="ECO:0000313" key="1">
    <source>
        <dbReference type="EMBL" id="KAJ2971330.1"/>
    </source>
</evidence>
<dbReference type="EMBL" id="JAPDGR010003417">
    <property type="protein sequence ID" value="KAJ2971330.1"/>
    <property type="molecule type" value="Genomic_DNA"/>
</dbReference>
<keyword evidence="2" id="KW-1185">Reference proteome</keyword>
<accession>A0ACC1MWD3</accession>